<dbReference type="AlphaFoldDB" id="A0A4P6FEK5"/>
<proteinExistence type="inferred from homology"/>
<sequence length="333" mass="36805">MSITQHMRREDVRRARRFQRTFPFLMKILWSDKDLEFATKKISKPDTLSIPTRHGEIAALVYSPTNEDLAAIAQQGRRPPIHLLVHGGAFIIRAPWQEGSTARFLASELGAVVVVPDYDTAPDVSWPVAEEQNSDVYHWILDNGDAYGWDLSRLTIGGASAGSKFAMSVVATAIDDGVPLPIAITSEFGCADLSRSDESRTTAIKNPIVTPEMMGLARRTYFFGADPRNPAVSVALYPRLGEFPPTLIMTGEHDTLRHEMNAMAEDMASKGVQVTHRQFPGVDHGFTHNKPTAIAREAVFMIADHLRAAYARVDAVRENGSNDGERTQQHAAR</sequence>
<dbReference type="InterPro" id="IPR050300">
    <property type="entry name" value="GDXG_lipolytic_enzyme"/>
</dbReference>
<dbReference type="SUPFAM" id="SSF53474">
    <property type="entry name" value="alpha/beta-Hydrolases"/>
    <property type="match status" value="1"/>
</dbReference>
<dbReference type="GO" id="GO:0004806">
    <property type="term" value="F:triacylglycerol lipase activity"/>
    <property type="evidence" value="ECO:0007669"/>
    <property type="project" value="TreeGrafter"/>
</dbReference>
<dbReference type="Gene3D" id="3.40.50.1820">
    <property type="entry name" value="alpha/beta hydrolase"/>
    <property type="match status" value="1"/>
</dbReference>
<keyword evidence="2 4" id="KW-0378">Hydrolase</keyword>
<comment type="similarity">
    <text evidence="1">Belongs to the 'GDXG' lipolytic enzyme family.</text>
</comment>
<protein>
    <submittedName>
        <fullName evidence="4">Alpha/beta hydrolase</fullName>
    </submittedName>
</protein>
<dbReference type="InterPro" id="IPR029058">
    <property type="entry name" value="AB_hydrolase_fold"/>
</dbReference>
<feature type="domain" description="Alpha/beta hydrolase fold-3" evidence="3">
    <location>
        <begin position="84"/>
        <end position="287"/>
    </location>
</feature>
<accession>A0A4P6FEK5</accession>
<dbReference type="InterPro" id="IPR013094">
    <property type="entry name" value="AB_hydrolase_3"/>
</dbReference>
<dbReference type="EMBL" id="CP035491">
    <property type="protein sequence ID" value="QAY74246.1"/>
    <property type="molecule type" value="Genomic_DNA"/>
</dbReference>
<dbReference type="OrthoDB" id="9803828at2"/>
<evidence type="ECO:0000313" key="5">
    <source>
        <dbReference type="Proteomes" id="UP000291259"/>
    </source>
</evidence>
<name>A0A4P6FEK5_9MICO</name>
<evidence type="ECO:0000313" key="4">
    <source>
        <dbReference type="EMBL" id="QAY74246.1"/>
    </source>
</evidence>
<evidence type="ECO:0000256" key="2">
    <source>
        <dbReference type="ARBA" id="ARBA00022801"/>
    </source>
</evidence>
<dbReference type="PANTHER" id="PTHR48081">
    <property type="entry name" value="AB HYDROLASE SUPERFAMILY PROTEIN C4A8.06C"/>
    <property type="match status" value="1"/>
</dbReference>
<evidence type="ECO:0000259" key="3">
    <source>
        <dbReference type="Pfam" id="PF07859"/>
    </source>
</evidence>
<dbReference type="PANTHER" id="PTHR48081:SF30">
    <property type="entry name" value="ACETYL-HYDROLASE LIPR-RELATED"/>
    <property type="match status" value="1"/>
</dbReference>
<reference evidence="4 5" key="1">
    <citation type="submission" date="2019-01" db="EMBL/GenBank/DDBJ databases">
        <title>Genome sequencing of strain FW100M-8.</title>
        <authorList>
            <person name="Heo J."/>
            <person name="Kim S.-J."/>
            <person name="Kim J.-S."/>
            <person name="Hong S.-B."/>
            <person name="Kwon S.-W."/>
        </authorList>
    </citation>
    <scope>NUCLEOTIDE SEQUENCE [LARGE SCALE GENOMIC DNA]</scope>
    <source>
        <strain evidence="4 5">FW100M-8</strain>
    </source>
</reference>
<gene>
    <name evidence="4" type="ORF">ET445_13845</name>
</gene>
<dbReference type="Pfam" id="PF07859">
    <property type="entry name" value="Abhydrolase_3"/>
    <property type="match status" value="1"/>
</dbReference>
<dbReference type="RefSeq" id="WP_129191792.1">
    <property type="nucleotide sequence ID" value="NZ_CP035491.1"/>
</dbReference>
<evidence type="ECO:0000256" key="1">
    <source>
        <dbReference type="ARBA" id="ARBA00010515"/>
    </source>
</evidence>
<dbReference type="KEGG" id="agf:ET445_13845"/>
<organism evidence="4 5">
    <name type="scientific">Agromyces protaetiae</name>
    <dbReference type="NCBI Taxonomy" id="2509455"/>
    <lineage>
        <taxon>Bacteria</taxon>
        <taxon>Bacillati</taxon>
        <taxon>Actinomycetota</taxon>
        <taxon>Actinomycetes</taxon>
        <taxon>Micrococcales</taxon>
        <taxon>Microbacteriaceae</taxon>
        <taxon>Agromyces</taxon>
    </lineage>
</organism>
<dbReference type="Proteomes" id="UP000291259">
    <property type="component" value="Chromosome"/>
</dbReference>
<keyword evidence="5" id="KW-1185">Reference proteome</keyword>